<dbReference type="Proteomes" id="UP000033774">
    <property type="component" value="Unassembled WGS sequence"/>
</dbReference>
<dbReference type="Pfam" id="PF01593">
    <property type="entry name" value="Amino_oxidase"/>
    <property type="match status" value="1"/>
</dbReference>
<comment type="caution">
    <text evidence="3">The sequence shown here is derived from an EMBL/GenBank/DDBJ whole genome shotgun (WGS) entry which is preliminary data.</text>
</comment>
<keyword evidence="1" id="KW-0732">Signal</keyword>
<protein>
    <recommendedName>
        <fullName evidence="2">Amine oxidase domain-containing protein</fullName>
    </recommendedName>
</protein>
<dbReference type="InterPro" id="IPR036188">
    <property type="entry name" value="FAD/NAD-bd_sf"/>
</dbReference>
<evidence type="ECO:0000313" key="3">
    <source>
        <dbReference type="EMBL" id="KJV08963.1"/>
    </source>
</evidence>
<dbReference type="GO" id="GO:0016491">
    <property type="term" value="F:oxidoreductase activity"/>
    <property type="evidence" value="ECO:0007669"/>
    <property type="project" value="InterPro"/>
</dbReference>
<feature type="signal peptide" evidence="1">
    <location>
        <begin position="1"/>
        <end position="21"/>
    </location>
</feature>
<dbReference type="SUPFAM" id="SSF51905">
    <property type="entry name" value="FAD/NAD(P)-binding domain"/>
    <property type="match status" value="1"/>
</dbReference>
<dbReference type="OrthoDB" id="7849608at2"/>
<evidence type="ECO:0000256" key="1">
    <source>
        <dbReference type="SAM" id="SignalP"/>
    </source>
</evidence>
<evidence type="ECO:0000259" key="2">
    <source>
        <dbReference type="Pfam" id="PF01593"/>
    </source>
</evidence>
<dbReference type="RefSeq" id="WP_045776471.1">
    <property type="nucleotide sequence ID" value="NZ_LAJY01000400.1"/>
</dbReference>
<dbReference type="EMBL" id="LAJY01000400">
    <property type="protein sequence ID" value="KJV08963.1"/>
    <property type="molecule type" value="Genomic_DNA"/>
</dbReference>
<accession>A0A0F3IQY3</accession>
<feature type="chain" id="PRO_5002462325" description="Amine oxidase domain-containing protein" evidence="1">
    <location>
        <begin position="22"/>
        <end position="150"/>
    </location>
</feature>
<sequence length="150" mass="15162">MSRTTIVIGAGLAGLAAAVMAVSNGDQVTLLEATPHAGGRCRSWPLAGESLPLVDLGTHLILRGNRAVHAYLARIGAQDQFVAPGPTPGALTLIGGEDRLTVPLGPSLLLNPPSPLTRGALLAAGNLMRGGTVAERLDLLSQRGGGSGHP</sequence>
<feature type="domain" description="Amine oxidase" evidence="2">
    <location>
        <begin position="12"/>
        <end position="92"/>
    </location>
</feature>
<dbReference type="Gene3D" id="3.50.50.60">
    <property type="entry name" value="FAD/NAD(P)-binding domain"/>
    <property type="match status" value="1"/>
</dbReference>
<reference evidence="3 4" key="1">
    <citation type="submission" date="2015-03" db="EMBL/GenBank/DDBJ databases">
        <title>Draft genome sequence of Elstera litoralis.</title>
        <authorList>
            <person name="Rahalkar M.C."/>
            <person name="Dhakephalkar P.K."/>
            <person name="Pore S.D."/>
            <person name="Arora P."/>
            <person name="Kapse N.G."/>
            <person name="Pandit P.S."/>
        </authorList>
    </citation>
    <scope>NUCLEOTIDE SEQUENCE [LARGE SCALE GENOMIC DNA]</scope>
    <source>
        <strain evidence="3 4">Dia-1</strain>
    </source>
</reference>
<organism evidence="3 4">
    <name type="scientific">Elstera litoralis</name>
    <dbReference type="NCBI Taxonomy" id="552518"/>
    <lineage>
        <taxon>Bacteria</taxon>
        <taxon>Pseudomonadati</taxon>
        <taxon>Pseudomonadota</taxon>
        <taxon>Alphaproteobacteria</taxon>
        <taxon>Rhodospirillales</taxon>
        <taxon>Rhodospirillaceae</taxon>
        <taxon>Elstera</taxon>
    </lineage>
</organism>
<gene>
    <name evidence="3" type="ORF">VZ95_14390</name>
</gene>
<name>A0A0F3IQY3_9PROT</name>
<proteinExistence type="predicted"/>
<dbReference type="AlphaFoldDB" id="A0A0F3IQY3"/>
<evidence type="ECO:0000313" key="4">
    <source>
        <dbReference type="Proteomes" id="UP000033774"/>
    </source>
</evidence>
<dbReference type="InterPro" id="IPR002937">
    <property type="entry name" value="Amino_oxidase"/>
</dbReference>
<keyword evidence="4" id="KW-1185">Reference proteome</keyword>